<name>A0ABV3S874_9GAMM</name>
<comment type="caution">
    <text evidence="2">The sequence shown here is derived from an EMBL/GenBank/DDBJ whole genome shotgun (WGS) entry which is preliminary data.</text>
</comment>
<evidence type="ECO:0000256" key="1">
    <source>
        <dbReference type="SAM" id="Phobius"/>
    </source>
</evidence>
<proteinExistence type="predicted"/>
<keyword evidence="1" id="KW-1133">Transmembrane helix</keyword>
<feature type="transmembrane region" description="Helical" evidence="1">
    <location>
        <begin position="117"/>
        <end position="136"/>
    </location>
</feature>
<organism evidence="2 3">
    <name type="scientific">Spiribacter onubensis</name>
    <dbReference type="NCBI Taxonomy" id="3122420"/>
    <lineage>
        <taxon>Bacteria</taxon>
        <taxon>Pseudomonadati</taxon>
        <taxon>Pseudomonadota</taxon>
        <taxon>Gammaproteobacteria</taxon>
        <taxon>Chromatiales</taxon>
        <taxon>Ectothiorhodospiraceae</taxon>
        <taxon>Spiribacter</taxon>
    </lineage>
</organism>
<accession>A0ABV3S874</accession>
<evidence type="ECO:0000313" key="2">
    <source>
        <dbReference type="EMBL" id="MEX0385944.1"/>
    </source>
</evidence>
<feature type="transmembrane region" description="Helical" evidence="1">
    <location>
        <begin position="50"/>
        <end position="73"/>
    </location>
</feature>
<feature type="transmembrane region" description="Helical" evidence="1">
    <location>
        <begin position="6"/>
        <end position="29"/>
    </location>
</feature>
<dbReference type="Proteomes" id="UP001556653">
    <property type="component" value="Unassembled WGS sequence"/>
</dbReference>
<protein>
    <recommendedName>
        <fullName evidence="4">Permease</fullName>
    </recommendedName>
</protein>
<reference evidence="2 3" key="1">
    <citation type="submission" date="2024-02" db="EMBL/GenBank/DDBJ databases">
        <title>New especies of Spiribacter isolated from saline water.</title>
        <authorList>
            <person name="Leon M.J."/>
            <person name="De La Haba R."/>
            <person name="Sanchez-Porro C."/>
            <person name="Ventosa A."/>
        </authorList>
    </citation>
    <scope>NUCLEOTIDE SEQUENCE [LARGE SCALE GENOMIC DNA]</scope>
    <source>
        <strain evidence="3">ag22IC4-227</strain>
    </source>
</reference>
<keyword evidence="1" id="KW-0472">Membrane</keyword>
<dbReference type="EMBL" id="JBAKFJ010000001">
    <property type="protein sequence ID" value="MEX0385944.1"/>
    <property type="molecule type" value="Genomic_DNA"/>
</dbReference>
<keyword evidence="3" id="KW-1185">Reference proteome</keyword>
<dbReference type="RefSeq" id="WP_367966427.1">
    <property type="nucleotide sequence ID" value="NZ_JBAKFJ010000001.1"/>
</dbReference>
<feature type="transmembrane region" description="Helical" evidence="1">
    <location>
        <begin position="85"/>
        <end position="110"/>
    </location>
</feature>
<gene>
    <name evidence="2" type="ORF">V6X64_02910</name>
</gene>
<feature type="transmembrane region" description="Helical" evidence="1">
    <location>
        <begin position="148"/>
        <end position="169"/>
    </location>
</feature>
<evidence type="ECO:0000313" key="3">
    <source>
        <dbReference type="Proteomes" id="UP001556653"/>
    </source>
</evidence>
<evidence type="ECO:0008006" key="4">
    <source>
        <dbReference type="Google" id="ProtNLM"/>
    </source>
</evidence>
<keyword evidence="1" id="KW-0812">Transmembrane</keyword>
<sequence length="170" mass="18350">MAGRPAAPLMLFAYLSILALALVFAGVAHRDTDIRHGDVMQHAWKQLAPLLVRLPIALIAASFIGELIPQALFGRWLGDASGAPGILMASLLGGIMPGGPIVTFPLILVLERAGVGVPQLIALLTSWSCFALHRVLSYELPTLGWPFVWRRWAVTLILAPLAGLLTLWFN</sequence>